<gene>
    <name evidence="1" type="ORF">E2L05_08560</name>
</gene>
<protein>
    <submittedName>
        <fullName evidence="1">Uncharacterized protein</fullName>
    </submittedName>
</protein>
<evidence type="ECO:0000313" key="1">
    <source>
        <dbReference type="EMBL" id="TDL89002.1"/>
    </source>
</evidence>
<evidence type="ECO:0000313" key="2">
    <source>
        <dbReference type="Proteomes" id="UP000294562"/>
    </source>
</evidence>
<dbReference type="Proteomes" id="UP000294562">
    <property type="component" value="Unassembled WGS sequence"/>
</dbReference>
<dbReference type="EMBL" id="SMZO01000015">
    <property type="protein sequence ID" value="TDL89002.1"/>
    <property type="molecule type" value="Genomic_DNA"/>
</dbReference>
<dbReference type="RefSeq" id="WP_133342507.1">
    <property type="nucleotide sequence ID" value="NZ_SMZO01000015.1"/>
</dbReference>
<keyword evidence="2" id="KW-1185">Reference proteome</keyword>
<reference evidence="1 2" key="1">
    <citation type="submission" date="2019-03" db="EMBL/GenBank/DDBJ databases">
        <title>Rhodobacteraceae bacterium SM1902, a new member of the family Rhodobacteraceae isolated from Yantai.</title>
        <authorList>
            <person name="Sun Y."/>
        </authorList>
    </citation>
    <scope>NUCLEOTIDE SEQUENCE [LARGE SCALE GENOMIC DNA]</scope>
    <source>
        <strain evidence="1 2">SM1902</strain>
    </source>
</reference>
<dbReference type="AlphaFoldDB" id="A0A4R6AYQ9"/>
<proteinExistence type="predicted"/>
<organism evidence="1 2">
    <name type="scientific">Meridianimarinicoccus aquatilis</name>
    <dbReference type="NCBI Taxonomy" id="2552766"/>
    <lineage>
        <taxon>Bacteria</taxon>
        <taxon>Pseudomonadati</taxon>
        <taxon>Pseudomonadota</taxon>
        <taxon>Alphaproteobacteria</taxon>
        <taxon>Rhodobacterales</taxon>
        <taxon>Paracoccaceae</taxon>
        <taxon>Meridianimarinicoccus</taxon>
    </lineage>
</organism>
<comment type="caution">
    <text evidence="1">The sequence shown here is derived from an EMBL/GenBank/DDBJ whole genome shotgun (WGS) entry which is preliminary data.</text>
</comment>
<dbReference type="OrthoDB" id="7830174at2"/>
<name>A0A4R6AYQ9_9RHOB</name>
<sequence length="351" mass="39011">MRLSIFSFESSKKFSLLRTLLFLTVFLVILKALSWCTRETSFPIMPSRVSAFELADSLDVSAITIGASYNVNISFDLLEMSHVPLWLPSADIFETEKIFEQFLLSGGAPDYAFMILDFSQLYQDNGTRQKLKSLNPSPRDQAYVLTTINSAFSLIEGDILGWLEASFFPPRGIFHLSHTRALHSAFVNAIDPPERSPSARFEFSQLSDPAAPDQIQIVADFITRLVVTTVDEDPEILDRSIASLQRIAELAAQSNVKLIVIAGAPLVRPYEEALARATKAAELSIVVDKDVALARASKALVNGDALVIPLSDVWDREVDGMRLDWFADNRHLNARGADIFTQRLEAFLSVP</sequence>
<accession>A0A4R6AYQ9</accession>